<keyword evidence="7" id="KW-1185">Reference proteome</keyword>
<dbReference type="AlphaFoldDB" id="A0A518HJY4"/>
<dbReference type="EMBL" id="CP037423">
    <property type="protein sequence ID" value="QDV41164.1"/>
    <property type="molecule type" value="Genomic_DNA"/>
</dbReference>
<dbReference type="InterPro" id="IPR053812">
    <property type="entry name" value="HTH_Sigma70_ECF-like"/>
</dbReference>
<name>A0A518HJY4_9BACT</name>
<dbReference type="InterPro" id="IPR011517">
    <property type="entry name" value="RNA_pol_sigma70_ECF-like"/>
</dbReference>
<evidence type="ECO:0000313" key="7">
    <source>
        <dbReference type="Proteomes" id="UP000319004"/>
    </source>
</evidence>
<dbReference type="Gene3D" id="1.10.1740.10">
    <property type="match status" value="1"/>
</dbReference>
<dbReference type="InterPro" id="IPR013325">
    <property type="entry name" value="RNA_pol_sigma_r2"/>
</dbReference>
<dbReference type="GO" id="GO:0006352">
    <property type="term" value="P:DNA-templated transcription initiation"/>
    <property type="evidence" value="ECO:0007669"/>
    <property type="project" value="InterPro"/>
</dbReference>
<dbReference type="Pfam" id="PF07638">
    <property type="entry name" value="Sigma70_ECF"/>
    <property type="match status" value="1"/>
</dbReference>
<dbReference type="InterPro" id="IPR014284">
    <property type="entry name" value="RNA_pol_sigma-70_dom"/>
</dbReference>
<dbReference type="InterPro" id="IPR013324">
    <property type="entry name" value="RNA_pol_sigma_r3/r4-like"/>
</dbReference>
<dbReference type="Gene3D" id="1.10.10.10">
    <property type="entry name" value="Winged helix-like DNA-binding domain superfamily/Winged helix DNA-binding domain"/>
    <property type="match status" value="1"/>
</dbReference>
<dbReference type="PANTHER" id="PTHR43133:SF39">
    <property type="entry name" value="SIMILAR TO RNA POLYMERASE SIGMA-E FACTOR"/>
    <property type="match status" value="1"/>
</dbReference>
<organism evidence="6 7">
    <name type="scientific">Stieleria neptunia</name>
    <dbReference type="NCBI Taxonomy" id="2527979"/>
    <lineage>
        <taxon>Bacteria</taxon>
        <taxon>Pseudomonadati</taxon>
        <taxon>Planctomycetota</taxon>
        <taxon>Planctomycetia</taxon>
        <taxon>Pirellulales</taxon>
        <taxon>Pirellulaceae</taxon>
        <taxon>Stieleria</taxon>
    </lineage>
</organism>
<gene>
    <name evidence="6" type="ORF">Enr13x_10020</name>
</gene>
<proteinExistence type="inferred from homology"/>
<keyword evidence="4" id="KW-0804">Transcription</keyword>
<dbReference type="InterPro" id="IPR039425">
    <property type="entry name" value="RNA_pol_sigma-70-like"/>
</dbReference>
<evidence type="ECO:0000256" key="4">
    <source>
        <dbReference type="ARBA" id="ARBA00023163"/>
    </source>
</evidence>
<dbReference type="PANTHER" id="PTHR43133">
    <property type="entry name" value="RNA POLYMERASE ECF-TYPE SIGMA FACTO"/>
    <property type="match status" value="1"/>
</dbReference>
<protein>
    <submittedName>
        <fullName evidence="6">ECF sigma factor</fullName>
    </submittedName>
</protein>
<dbReference type="Proteomes" id="UP000319004">
    <property type="component" value="Chromosome"/>
</dbReference>
<dbReference type="NCBIfam" id="TIGR02937">
    <property type="entry name" value="sigma70-ECF"/>
    <property type="match status" value="1"/>
</dbReference>
<comment type="similarity">
    <text evidence="1">Belongs to the sigma-70 factor family. ECF subfamily.</text>
</comment>
<sequence length="216" mass="24010">MRDNCNQTVGPDLLGWIECDGPLAKPDLMTEVTKLLSKIRDGDGAAADQLLPLVYDELRKLAALKMSLEHPGQTIQATALVHEAYLRLVDGNGDRNWDSRGHFFAAAATAMRRILVDNARRKKRVKHGGDFRRLEADNVELAAPEIREDLVALDLALDRLKSIDPAAVELVQLRYFAGLSIAEAASVLSLSPRSADRLWAYGRAWLRTELSDPEER</sequence>
<evidence type="ECO:0000313" key="6">
    <source>
        <dbReference type="EMBL" id="QDV41164.1"/>
    </source>
</evidence>
<keyword evidence="2" id="KW-0805">Transcription regulation</keyword>
<feature type="domain" description="RNA polymerase sigma-70 ECF-like HTH" evidence="5">
    <location>
        <begin position="29"/>
        <end position="211"/>
    </location>
</feature>
<evidence type="ECO:0000256" key="1">
    <source>
        <dbReference type="ARBA" id="ARBA00010641"/>
    </source>
</evidence>
<dbReference type="InterPro" id="IPR036388">
    <property type="entry name" value="WH-like_DNA-bd_sf"/>
</dbReference>
<dbReference type="SUPFAM" id="SSF88659">
    <property type="entry name" value="Sigma3 and sigma4 domains of RNA polymerase sigma factors"/>
    <property type="match status" value="1"/>
</dbReference>
<reference evidence="6 7" key="1">
    <citation type="submission" date="2019-03" db="EMBL/GenBank/DDBJ databases">
        <title>Deep-cultivation of Planctomycetes and their phenomic and genomic characterization uncovers novel biology.</title>
        <authorList>
            <person name="Wiegand S."/>
            <person name="Jogler M."/>
            <person name="Boedeker C."/>
            <person name="Pinto D."/>
            <person name="Vollmers J."/>
            <person name="Rivas-Marin E."/>
            <person name="Kohn T."/>
            <person name="Peeters S.H."/>
            <person name="Heuer A."/>
            <person name="Rast P."/>
            <person name="Oberbeckmann S."/>
            <person name="Bunk B."/>
            <person name="Jeske O."/>
            <person name="Meyerdierks A."/>
            <person name="Storesund J.E."/>
            <person name="Kallscheuer N."/>
            <person name="Luecker S."/>
            <person name="Lage O.M."/>
            <person name="Pohl T."/>
            <person name="Merkel B.J."/>
            <person name="Hornburger P."/>
            <person name="Mueller R.-W."/>
            <person name="Bruemmer F."/>
            <person name="Labrenz M."/>
            <person name="Spormann A.M."/>
            <person name="Op den Camp H."/>
            <person name="Overmann J."/>
            <person name="Amann R."/>
            <person name="Jetten M.S.M."/>
            <person name="Mascher T."/>
            <person name="Medema M.H."/>
            <person name="Devos D.P."/>
            <person name="Kaster A.-K."/>
            <person name="Ovreas L."/>
            <person name="Rohde M."/>
            <person name="Galperin M.Y."/>
            <person name="Jogler C."/>
        </authorList>
    </citation>
    <scope>NUCLEOTIDE SEQUENCE [LARGE SCALE GENOMIC DNA]</scope>
    <source>
        <strain evidence="6 7">Enr13</strain>
    </source>
</reference>
<evidence type="ECO:0000256" key="3">
    <source>
        <dbReference type="ARBA" id="ARBA00023082"/>
    </source>
</evidence>
<evidence type="ECO:0000256" key="2">
    <source>
        <dbReference type="ARBA" id="ARBA00023015"/>
    </source>
</evidence>
<dbReference type="GO" id="GO:0016987">
    <property type="term" value="F:sigma factor activity"/>
    <property type="evidence" value="ECO:0007669"/>
    <property type="project" value="UniProtKB-KW"/>
</dbReference>
<accession>A0A518HJY4</accession>
<dbReference type="NCBIfam" id="TIGR02999">
    <property type="entry name" value="Sig-70_X6"/>
    <property type="match status" value="1"/>
</dbReference>
<evidence type="ECO:0000259" key="5">
    <source>
        <dbReference type="Pfam" id="PF07638"/>
    </source>
</evidence>
<dbReference type="RefSeq" id="WP_315857010.1">
    <property type="nucleotide sequence ID" value="NZ_CP037423.1"/>
</dbReference>
<dbReference type="SUPFAM" id="SSF88946">
    <property type="entry name" value="Sigma2 domain of RNA polymerase sigma factors"/>
    <property type="match status" value="1"/>
</dbReference>
<dbReference type="KEGG" id="snep:Enr13x_10020"/>
<keyword evidence="3" id="KW-0731">Sigma factor</keyword>